<proteinExistence type="predicted"/>
<keyword evidence="2" id="KW-1185">Reference proteome</keyword>
<name>A0A2G8LP63_STIJA</name>
<dbReference type="EMBL" id="MRZV01000020">
    <property type="protein sequence ID" value="PIK62031.1"/>
    <property type="molecule type" value="Genomic_DNA"/>
</dbReference>
<reference evidence="1 2" key="1">
    <citation type="journal article" date="2017" name="PLoS Biol.">
        <title>The sea cucumber genome provides insights into morphological evolution and visceral regeneration.</title>
        <authorList>
            <person name="Zhang X."/>
            <person name="Sun L."/>
            <person name="Yuan J."/>
            <person name="Sun Y."/>
            <person name="Gao Y."/>
            <person name="Zhang L."/>
            <person name="Li S."/>
            <person name="Dai H."/>
            <person name="Hamel J.F."/>
            <person name="Liu C."/>
            <person name="Yu Y."/>
            <person name="Liu S."/>
            <person name="Lin W."/>
            <person name="Guo K."/>
            <person name="Jin S."/>
            <person name="Xu P."/>
            <person name="Storey K.B."/>
            <person name="Huan P."/>
            <person name="Zhang T."/>
            <person name="Zhou Y."/>
            <person name="Zhang J."/>
            <person name="Lin C."/>
            <person name="Li X."/>
            <person name="Xing L."/>
            <person name="Huo D."/>
            <person name="Sun M."/>
            <person name="Wang L."/>
            <person name="Mercier A."/>
            <person name="Li F."/>
            <person name="Yang H."/>
            <person name="Xiang J."/>
        </authorList>
    </citation>
    <scope>NUCLEOTIDE SEQUENCE [LARGE SCALE GENOMIC DNA]</scope>
    <source>
        <strain evidence="1">Shaxun</strain>
        <tissue evidence="1">Muscle</tissue>
    </source>
</reference>
<accession>A0A2G8LP63</accession>
<dbReference type="AlphaFoldDB" id="A0A2G8LP63"/>
<sequence>MSASWIHVEPMKSASITLARTSAHAQMDTNWSMAHAQINPSVNGNSAPPDTHPPPPLSLIAFFMPSSSDPLFLSLPLPFPLVSFSLCTSDMYKLYHRHQAARSFSIAAVFSDIKGIVVLRGLYTDMFQSESKPMLQADLFALFNASSLTDFLGVTIRGCTLVEGGANVQFTVDLPQNTNTTEQEVSLAFSDGLVDDRIVAPDSILDFNTIVIGEPSKCSHLTSLNNMMLHYKPGGRGVGRGRRRGKGLIVSSCWLYLN</sequence>
<comment type="caution">
    <text evidence="1">The sequence shown here is derived from an EMBL/GenBank/DDBJ whole genome shotgun (WGS) entry which is preliminary data.</text>
</comment>
<evidence type="ECO:0000313" key="1">
    <source>
        <dbReference type="EMBL" id="PIK62031.1"/>
    </source>
</evidence>
<dbReference type="Proteomes" id="UP000230750">
    <property type="component" value="Unassembled WGS sequence"/>
</dbReference>
<organism evidence="1 2">
    <name type="scientific">Stichopus japonicus</name>
    <name type="common">Sea cucumber</name>
    <dbReference type="NCBI Taxonomy" id="307972"/>
    <lineage>
        <taxon>Eukaryota</taxon>
        <taxon>Metazoa</taxon>
        <taxon>Echinodermata</taxon>
        <taxon>Eleutherozoa</taxon>
        <taxon>Echinozoa</taxon>
        <taxon>Holothuroidea</taxon>
        <taxon>Aspidochirotacea</taxon>
        <taxon>Aspidochirotida</taxon>
        <taxon>Stichopodidae</taxon>
        <taxon>Apostichopus</taxon>
    </lineage>
</organism>
<evidence type="ECO:0000313" key="2">
    <source>
        <dbReference type="Proteomes" id="UP000230750"/>
    </source>
</evidence>
<gene>
    <name evidence="1" type="ORF">BSL78_01042</name>
</gene>
<protein>
    <submittedName>
        <fullName evidence="1">Putative fibrillin-1</fullName>
    </submittedName>
</protein>